<gene>
    <name evidence="7" type="ORF">AXX12_07055</name>
</gene>
<name>A0A154BQQ9_ANASB</name>
<keyword evidence="2 4" id="KW-0560">Oxidoreductase</keyword>
<dbReference type="PANTHER" id="PTHR42789:SF1">
    <property type="entry name" value="D-ISOMER SPECIFIC 2-HYDROXYACID DEHYDROGENASE FAMILY PROTEIN (AFU_ORTHOLOGUE AFUA_6G10090)"/>
    <property type="match status" value="1"/>
</dbReference>
<dbReference type="GO" id="GO:0016616">
    <property type="term" value="F:oxidoreductase activity, acting on the CH-OH group of donors, NAD or NADP as acceptor"/>
    <property type="evidence" value="ECO:0007669"/>
    <property type="project" value="InterPro"/>
</dbReference>
<dbReference type="Pfam" id="PF00389">
    <property type="entry name" value="2-Hacid_dh"/>
    <property type="match status" value="1"/>
</dbReference>
<dbReference type="GO" id="GO:0051287">
    <property type="term" value="F:NAD binding"/>
    <property type="evidence" value="ECO:0007669"/>
    <property type="project" value="InterPro"/>
</dbReference>
<dbReference type="STRING" id="1794912.AXX12_07055"/>
<evidence type="ECO:0000259" key="5">
    <source>
        <dbReference type="Pfam" id="PF00389"/>
    </source>
</evidence>
<organism evidence="7 8">
    <name type="scientific">Anaerosporomusa subterranea</name>
    <dbReference type="NCBI Taxonomy" id="1794912"/>
    <lineage>
        <taxon>Bacteria</taxon>
        <taxon>Bacillati</taxon>
        <taxon>Bacillota</taxon>
        <taxon>Negativicutes</taxon>
        <taxon>Acetonemataceae</taxon>
        <taxon>Anaerosporomusa</taxon>
    </lineage>
</organism>
<dbReference type="PROSITE" id="PS00671">
    <property type="entry name" value="D_2_HYDROXYACID_DH_3"/>
    <property type="match status" value="1"/>
</dbReference>
<dbReference type="AlphaFoldDB" id="A0A154BQQ9"/>
<comment type="similarity">
    <text evidence="1 4">Belongs to the D-isomer specific 2-hydroxyacid dehydrogenase family.</text>
</comment>
<evidence type="ECO:0000256" key="3">
    <source>
        <dbReference type="ARBA" id="ARBA00023027"/>
    </source>
</evidence>
<evidence type="ECO:0000259" key="6">
    <source>
        <dbReference type="Pfam" id="PF02826"/>
    </source>
</evidence>
<dbReference type="EMBL" id="LSGP01000017">
    <property type="protein sequence ID" value="KYZ76195.1"/>
    <property type="molecule type" value="Genomic_DNA"/>
</dbReference>
<keyword evidence="8" id="KW-1185">Reference proteome</keyword>
<evidence type="ECO:0000256" key="1">
    <source>
        <dbReference type="ARBA" id="ARBA00005854"/>
    </source>
</evidence>
<dbReference type="FunFam" id="3.40.50.720:FF:000203">
    <property type="entry name" value="D-3-phosphoglycerate dehydrogenase (SerA)"/>
    <property type="match status" value="1"/>
</dbReference>
<feature type="domain" description="D-isomer specific 2-hydroxyacid dehydrogenase catalytic" evidence="5">
    <location>
        <begin position="16"/>
        <end position="308"/>
    </location>
</feature>
<dbReference type="SUPFAM" id="SSF52283">
    <property type="entry name" value="Formate/glycerate dehydrogenase catalytic domain-like"/>
    <property type="match status" value="1"/>
</dbReference>
<accession>A0A154BQQ9</accession>
<dbReference type="SUPFAM" id="SSF51735">
    <property type="entry name" value="NAD(P)-binding Rossmann-fold domains"/>
    <property type="match status" value="1"/>
</dbReference>
<evidence type="ECO:0000256" key="4">
    <source>
        <dbReference type="RuleBase" id="RU003719"/>
    </source>
</evidence>
<evidence type="ECO:0000256" key="2">
    <source>
        <dbReference type="ARBA" id="ARBA00023002"/>
    </source>
</evidence>
<comment type="caution">
    <text evidence="7">The sequence shown here is derived from an EMBL/GenBank/DDBJ whole genome shotgun (WGS) entry which is preliminary data.</text>
</comment>
<evidence type="ECO:0000313" key="8">
    <source>
        <dbReference type="Proteomes" id="UP000076268"/>
    </source>
</evidence>
<dbReference type="InterPro" id="IPR029753">
    <property type="entry name" value="D-isomer_DH_CS"/>
</dbReference>
<dbReference type="InterPro" id="IPR006140">
    <property type="entry name" value="D-isomer_DH_NAD-bd"/>
</dbReference>
<dbReference type="Proteomes" id="UP000076268">
    <property type="component" value="Unassembled WGS sequence"/>
</dbReference>
<feature type="domain" description="D-isomer specific 2-hydroxyacid dehydrogenase NAD-binding" evidence="6">
    <location>
        <begin position="112"/>
        <end position="284"/>
    </location>
</feature>
<evidence type="ECO:0000313" key="7">
    <source>
        <dbReference type="EMBL" id="KYZ76195.1"/>
    </source>
</evidence>
<dbReference type="Pfam" id="PF02826">
    <property type="entry name" value="2-Hacid_dh_C"/>
    <property type="match status" value="1"/>
</dbReference>
<dbReference type="Gene3D" id="3.40.50.720">
    <property type="entry name" value="NAD(P)-binding Rossmann-like Domain"/>
    <property type="match status" value="2"/>
</dbReference>
<protein>
    <submittedName>
        <fullName evidence="7">Hydroxyacid dehydrogenase</fullName>
    </submittedName>
</protein>
<sequence length="313" mass="34408">MKKILITPRSFGKNNNKPIELLKEKGYEIITNPYQRIMTQEEMSVAIRDVDGIVIGVDPLNGEVLKNAKQLKAISKYGVGLDNIDLAYAEQRGIIVTKTVGANTGAVADFAVTLMLATARRMVYIDQECRQRNWAKVSTIQMDNKTLGLIGLGSIAKAVVKKVSGFDMKIIAYDTSPDLEYAQKHNITYVDLETLLQESDFISIHLPLLDSTKNLISSKEFALMKQTAVLVNTARGGIIDEAALLSALKNRRIWGAGIDVFEAEPPSNDEFLKLDNIIIGSHCAASTFEAIDAMGMMAAENLINSLETPLTDR</sequence>
<dbReference type="RefSeq" id="WP_066241217.1">
    <property type="nucleotide sequence ID" value="NZ_LSGP01000017.1"/>
</dbReference>
<dbReference type="OrthoDB" id="9805416at2"/>
<reference evidence="7 8" key="1">
    <citation type="submission" date="2016-02" db="EMBL/GenBank/DDBJ databases">
        <title>Anaerosporomusa subterraneum gen. nov., sp. nov., a spore-forming obligate anaerobe isolated from saprolite.</title>
        <authorList>
            <person name="Choi J.K."/>
            <person name="Shah M."/>
            <person name="Yee N."/>
        </authorList>
    </citation>
    <scope>NUCLEOTIDE SEQUENCE [LARGE SCALE GENOMIC DNA]</scope>
    <source>
        <strain evidence="7 8">RU4</strain>
    </source>
</reference>
<dbReference type="InterPro" id="IPR050857">
    <property type="entry name" value="D-2-hydroxyacid_DH"/>
</dbReference>
<dbReference type="PROSITE" id="PS00670">
    <property type="entry name" value="D_2_HYDROXYACID_DH_2"/>
    <property type="match status" value="1"/>
</dbReference>
<keyword evidence="3" id="KW-0520">NAD</keyword>
<dbReference type="CDD" id="cd12172">
    <property type="entry name" value="PGDH_like_2"/>
    <property type="match status" value="1"/>
</dbReference>
<dbReference type="InterPro" id="IPR006139">
    <property type="entry name" value="D-isomer_2_OHA_DH_cat_dom"/>
</dbReference>
<proteinExistence type="inferred from homology"/>
<dbReference type="PANTHER" id="PTHR42789">
    <property type="entry name" value="D-ISOMER SPECIFIC 2-HYDROXYACID DEHYDROGENASE FAMILY PROTEIN (AFU_ORTHOLOGUE AFUA_6G10090)"/>
    <property type="match status" value="1"/>
</dbReference>
<dbReference type="InterPro" id="IPR036291">
    <property type="entry name" value="NAD(P)-bd_dom_sf"/>
</dbReference>